<feature type="signal peptide" evidence="4">
    <location>
        <begin position="1"/>
        <end position="18"/>
    </location>
</feature>
<gene>
    <name evidence="5" type="ORF">CYCCA115_LOCUS1354</name>
</gene>
<keyword evidence="2 3" id="KW-0175">Coiled coil</keyword>
<dbReference type="GO" id="GO:0019216">
    <property type="term" value="P:regulation of lipid metabolic process"/>
    <property type="evidence" value="ECO:0007669"/>
    <property type="project" value="TreeGrafter"/>
</dbReference>
<feature type="chain" id="PRO_5042076914" description="OPA3-like protein" evidence="4">
    <location>
        <begin position="19"/>
        <end position="182"/>
    </location>
</feature>
<dbReference type="InterPro" id="IPR010754">
    <property type="entry name" value="OPA3-like"/>
</dbReference>
<evidence type="ECO:0000256" key="4">
    <source>
        <dbReference type="SAM" id="SignalP"/>
    </source>
</evidence>
<proteinExistence type="inferred from homology"/>
<name>A0AAD2FG70_9STRA</name>
<evidence type="ECO:0000313" key="6">
    <source>
        <dbReference type="Proteomes" id="UP001295423"/>
    </source>
</evidence>
<dbReference type="EMBL" id="CAKOGP040000025">
    <property type="protein sequence ID" value="CAJ1927805.1"/>
    <property type="molecule type" value="Genomic_DNA"/>
</dbReference>
<dbReference type="Proteomes" id="UP001295423">
    <property type="component" value="Unassembled WGS sequence"/>
</dbReference>
<organism evidence="5 6">
    <name type="scientific">Cylindrotheca closterium</name>
    <dbReference type="NCBI Taxonomy" id="2856"/>
    <lineage>
        <taxon>Eukaryota</taxon>
        <taxon>Sar</taxon>
        <taxon>Stramenopiles</taxon>
        <taxon>Ochrophyta</taxon>
        <taxon>Bacillariophyta</taxon>
        <taxon>Bacillariophyceae</taxon>
        <taxon>Bacillariophycidae</taxon>
        <taxon>Bacillariales</taxon>
        <taxon>Bacillariaceae</taxon>
        <taxon>Cylindrotheca</taxon>
    </lineage>
</organism>
<keyword evidence="6" id="KW-1185">Reference proteome</keyword>
<feature type="coiled-coil region" evidence="3">
    <location>
        <begin position="102"/>
        <end position="129"/>
    </location>
</feature>
<dbReference type="PANTHER" id="PTHR12499:SF0">
    <property type="entry name" value="OPTIC ATROPHY 3 PROTEIN"/>
    <property type="match status" value="1"/>
</dbReference>
<evidence type="ECO:0000256" key="2">
    <source>
        <dbReference type="ARBA" id="ARBA00023054"/>
    </source>
</evidence>
<comment type="caution">
    <text evidence="5">The sequence shown here is derived from an EMBL/GenBank/DDBJ whole genome shotgun (WGS) entry which is preliminary data.</text>
</comment>
<accession>A0AAD2FG70</accession>
<dbReference type="Pfam" id="PF07047">
    <property type="entry name" value="OPA3"/>
    <property type="match status" value="1"/>
</dbReference>
<keyword evidence="4" id="KW-0732">Signal</keyword>
<protein>
    <recommendedName>
        <fullName evidence="7">OPA3-like protein</fullName>
    </recommendedName>
</protein>
<dbReference type="AlphaFoldDB" id="A0AAD2FG70"/>
<evidence type="ECO:0000313" key="5">
    <source>
        <dbReference type="EMBL" id="CAJ1927805.1"/>
    </source>
</evidence>
<dbReference type="GO" id="GO:0005739">
    <property type="term" value="C:mitochondrion"/>
    <property type="evidence" value="ECO:0007669"/>
    <property type="project" value="TreeGrafter"/>
</dbReference>
<evidence type="ECO:0008006" key="7">
    <source>
        <dbReference type="Google" id="ProtNLM"/>
    </source>
</evidence>
<comment type="similarity">
    <text evidence="1">Belongs to the OPA3 family.</text>
</comment>
<sequence length="182" mass="20496">MSALPLTKLASLLVKTLAKPLSKRIKTQFSKNNTTKAMLIGIGQTSHSVTSRMQIWSAGYRVKKISALEPEKALQDGAEFVGEAFIFFVSGNLVVWEYRRSNESARKKSEKLQAKLNALDERLNAVEDVVKKNSQSILGIRGNYVEPESKTLVPIDEGEAPKQTDRTLSNSKEWGRSWWKIW</sequence>
<evidence type="ECO:0000256" key="1">
    <source>
        <dbReference type="ARBA" id="ARBA00007584"/>
    </source>
</evidence>
<reference evidence="5" key="1">
    <citation type="submission" date="2023-08" db="EMBL/GenBank/DDBJ databases">
        <authorList>
            <person name="Audoor S."/>
            <person name="Bilcke G."/>
        </authorList>
    </citation>
    <scope>NUCLEOTIDE SEQUENCE</scope>
</reference>
<dbReference type="PANTHER" id="PTHR12499">
    <property type="entry name" value="OPTIC ATROPHY 3 PROTEIN OPA3"/>
    <property type="match status" value="1"/>
</dbReference>
<evidence type="ECO:0000256" key="3">
    <source>
        <dbReference type="SAM" id="Coils"/>
    </source>
</evidence>